<keyword evidence="2" id="KW-1185">Reference proteome</keyword>
<gene>
    <name evidence="1" type="ORF">N340_11832</name>
</gene>
<feature type="non-terminal residue" evidence="1">
    <location>
        <position position="159"/>
    </location>
</feature>
<dbReference type="FunFam" id="3.30.1370.100:FF:000003">
    <property type="entry name" value="DNA mismatch repair protein Mlh3"/>
    <property type="match status" value="1"/>
</dbReference>
<dbReference type="InterPro" id="IPR037198">
    <property type="entry name" value="MutL_C_sf"/>
</dbReference>
<dbReference type="FunFam" id="3.30.1540.20:FF:000005">
    <property type="entry name" value="MutL homolog 3"/>
    <property type="match status" value="1"/>
</dbReference>
<feature type="non-terminal residue" evidence="1">
    <location>
        <position position="1"/>
    </location>
</feature>
<dbReference type="InterPro" id="IPR042120">
    <property type="entry name" value="MutL_C_dimsub"/>
</dbReference>
<dbReference type="InterPro" id="IPR038973">
    <property type="entry name" value="MutL/Mlh/Pms-like"/>
</dbReference>
<dbReference type="GO" id="GO:0016887">
    <property type="term" value="F:ATP hydrolysis activity"/>
    <property type="evidence" value="ECO:0007669"/>
    <property type="project" value="InterPro"/>
</dbReference>
<accession>A0A093CXI7</accession>
<dbReference type="Gene3D" id="3.30.1540.20">
    <property type="entry name" value="MutL, C-terminal domain, dimerisation subdomain"/>
    <property type="match status" value="1"/>
</dbReference>
<sequence length="159" mass="18098">CCYKNLEDLGLELSFPETNSSLILVKKVPLCFIEREANELRRKRQPVTKSIVEELIQEQVELVQTTGGRARGTLPLTFLKVLASQACHGAIKFNERLTLEESCRLIEALSSCQLPFQCAHGRPSMMPLADIDHLQQDMQPRPNLARLRKMARAWHLFGK</sequence>
<dbReference type="Proteomes" id="UP000053661">
    <property type="component" value="Unassembled WGS sequence"/>
</dbReference>
<dbReference type="GO" id="GO:0032300">
    <property type="term" value="C:mismatch repair complex"/>
    <property type="evidence" value="ECO:0007669"/>
    <property type="project" value="InterPro"/>
</dbReference>
<name>A0A093CXI7_TAUER</name>
<proteinExistence type="predicted"/>
<dbReference type="SUPFAM" id="SSF118116">
    <property type="entry name" value="DNA mismatch repair protein MutL"/>
    <property type="match status" value="1"/>
</dbReference>
<reference evidence="1 2" key="1">
    <citation type="submission" date="2014-04" db="EMBL/GenBank/DDBJ databases">
        <title>Genome evolution of avian class.</title>
        <authorList>
            <person name="Zhang G."/>
            <person name="Li C."/>
        </authorList>
    </citation>
    <scope>NUCLEOTIDE SEQUENCE [LARGE SCALE GENOMIC DNA]</scope>
    <source>
        <strain evidence="1">BGI_N340</strain>
    </source>
</reference>
<dbReference type="EMBL" id="KL467509">
    <property type="protein sequence ID" value="KFV17574.1"/>
    <property type="molecule type" value="Genomic_DNA"/>
</dbReference>
<dbReference type="AlphaFoldDB" id="A0A093CXI7"/>
<dbReference type="Gene3D" id="3.30.1370.100">
    <property type="entry name" value="MutL, C-terminal domain, regulatory subdomain"/>
    <property type="match status" value="1"/>
</dbReference>
<dbReference type="GO" id="GO:0006298">
    <property type="term" value="P:mismatch repair"/>
    <property type="evidence" value="ECO:0007669"/>
    <property type="project" value="InterPro"/>
</dbReference>
<dbReference type="PANTHER" id="PTHR10073">
    <property type="entry name" value="DNA MISMATCH REPAIR PROTEIN MLH, PMS, MUTL"/>
    <property type="match status" value="1"/>
</dbReference>
<dbReference type="PANTHER" id="PTHR10073:SF47">
    <property type="entry name" value="DNA MISMATCH REPAIR PROTEIN MLH3"/>
    <property type="match status" value="1"/>
</dbReference>
<dbReference type="GO" id="GO:0140664">
    <property type="term" value="F:ATP-dependent DNA damage sensor activity"/>
    <property type="evidence" value="ECO:0007669"/>
    <property type="project" value="InterPro"/>
</dbReference>
<organism evidence="1 2">
    <name type="scientific">Tauraco erythrolophus</name>
    <name type="common">Red-crested turaco</name>
    <dbReference type="NCBI Taxonomy" id="121530"/>
    <lineage>
        <taxon>Eukaryota</taxon>
        <taxon>Metazoa</taxon>
        <taxon>Chordata</taxon>
        <taxon>Craniata</taxon>
        <taxon>Vertebrata</taxon>
        <taxon>Euteleostomi</taxon>
        <taxon>Archelosauria</taxon>
        <taxon>Archosauria</taxon>
        <taxon>Dinosauria</taxon>
        <taxon>Saurischia</taxon>
        <taxon>Theropoda</taxon>
        <taxon>Coelurosauria</taxon>
        <taxon>Aves</taxon>
        <taxon>Neognathae</taxon>
        <taxon>Neoaves</taxon>
        <taxon>Otidimorphae</taxon>
        <taxon>Musophagiformes</taxon>
        <taxon>Musophagidae</taxon>
        <taxon>Tauraco</taxon>
    </lineage>
</organism>
<protein>
    <submittedName>
        <fullName evidence="1">DNA mismatch repair protein Mlh3</fullName>
    </submittedName>
</protein>
<evidence type="ECO:0000313" key="2">
    <source>
        <dbReference type="Proteomes" id="UP000053661"/>
    </source>
</evidence>
<evidence type="ECO:0000313" key="1">
    <source>
        <dbReference type="EMBL" id="KFV17574.1"/>
    </source>
</evidence>
<dbReference type="InterPro" id="IPR042121">
    <property type="entry name" value="MutL_C_regsub"/>
</dbReference>